<comment type="caution">
    <text evidence="1">The sequence shown here is derived from an EMBL/GenBank/DDBJ whole genome shotgun (WGS) entry which is preliminary data.</text>
</comment>
<accession>A0A841T0Z4</accession>
<dbReference type="GO" id="GO:0003677">
    <property type="term" value="F:DNA binding"/>
    <property type="evidence" value="ECO:0007669"/>
    <property type="project" value="UniProtKB-KW"/>
</dbReference>
<organism evidence="1 2">
    <name type="scientific">Cohnella thailandensis</name>
    <dbReference type="NCBI Taxonomy" id="557557"/>
    <lineage>
        <taxon>Bacteria</taxon>
        <taxon>Bacillati</taxon>
        <taxon>Bacillota</taxon>
        <taxon>Bacilli</taxon>
        <taxon>Bacillales</taxon>
        <taxon>Paenibacillaceae</taxon>
        <taxon>Cohnella</taxon>
    </lineage>
</organism>
<keyword evidence="1" id="KW-0238">DNA-binding</keyword>
<dbReference type="RefSeq" id="WP_185121303.1">
    <property type="nucleotide sequence ID" value="NZ_JACJVQ010000016.1"/>
</dbReference>
<dbReference type="EMBL" id="JACJVQ010000016">
    <property type="protein sequence ID" value="MBB6636068.1"/>
    <property type="molecule type" value="Genomic_DNA"/>
</dbReference>
<dbReference type="Proteomes" id="UP000535838">
    <property type="component" value="Unassembled WGS sequence"/>
</dbReference>
<reference evidence="1 2" key="1">
    <citation type="submission" date="2020-08" db="EMBL/GenBank/DDBJ databases">
        <title>Cohnella phylogeny.</title>
        <authorList>
            <person name="Dunlap C."/>
        </authorList>
    </citation>
    <scope>NUCLEOTIDE SEQUENCE [LARGE SCALE GENOMIC DNA]</scope>
    <source>
        <strain evidence="1 2">DSM 25241</strain>
    </source>
</reference>
<keyword evidence="2" id="KW-1185">Reference proteome</keyword>
<proteinExistence type="predicted"/>
<gene>
    <name evidence="1" type="ORF">H7B67_18260</name>
</gene>
<evidence type="ECO:0000313" key="1">
    <source>
        <dbReference type="EMBL" id="MBB6636068.1"/>
    </source>
</evidence>
<dbReference type="AlphaFoldDB" id="A0A841T0Z4"/>
<evidence type="ECO:0000313" key="2">
    <source>
        <dbReference type="Proteomes" id="UP000535838"/>
    </source>
</evidence>
<name>A0A841T0Z4_9BACL</name>
<protein>
    <submittedName>
        <fullName evidence="1">DNA-binding response regulator</fullName>
    </submittedName>
</protein>
<sequence>MEARRVKERRLDDRDFKFDPAFEREYRQMMAEAIKSSRGERKRRLQEEHGIAEKILAYVWWLAMGSLKHLHPEYEIIDLRGGTRFADYAYLPSRTFGLLLEVDGFGPHWREISRWKFDDNEERQNLLLIDEWKLLRFSYDGLNEKTARCQQTILMAMARWGRAVGVEQVELNVYERAILHYAMTADELKLTAKLVALKLQINRRTALQYMDSLANKGLLTPIVSQSGRKMAYELVSKKQFLGRR</sequence>